<dbReference type="Proteomes" id="UP000032809">
    <property type="component" value="Chromosome I"/>
</dbReference>
<proteinExistence type="predicted"/>
<reference evidence="2" key="1">
    <citation type="submission" date="2014-11" db="EMBL/GenBank/DDBJ databases">
        <authorList>
            <person name="Wibberg D."/>
        </authorList>
    </citation>
    <scope>NUCLEOTIDE SEQUENCE [LARGE SCALE GENOMIC DNA]</scope>
    <source>
        <strain evidence="2">L3</strain>
    </source>
</reference>
<keyword evidence="2" id="KW-1185">Reference proteome</keyword>
<protein>
    <recommendedName>
        <fullName evidence="3">Outer membrane protein beta-barrel domain-containing protein</fullName>
    </recommendedName>
</protein>
<evidence type="ECO:0008006" key="3">
    <source>
        <dbReference type="Google" id="ProtNLM"/>
    </source>
</evidence>
<accession>A0A0C7NKT1</accession>
<evidence type="ECO:0000313" key="2">
    <source>
        <dbReference type="Proteomes" id="UP000032809"/>
    </source>
</evidence>
<dbReference type="EMBL" id="LN824141">
    <property type="protein sequence ID" value="CEP78511.1"/>
    <property type="molecule type" value="Genomic_DNA"/>
</dbReference>
<dbReference type="RefSeq" id="WP_045087941.1">
    <property type="nucleotide sequence ID" value="NZ_LN824141.1"/>
</dbReference>
<dbReference type="KEGG" id="dtn:DTL3_1210"/>
<name>A0A0C7NKT1_DEFTU</name>
<dbReference type="STRING" id="1006576.DTL3_1210"/>
<dbReference type="OrthoDB" id="47532at2"/>
<dbReference type="HOGENOM" id="CLU_1189042_0_0_0"/>
<evidence type="ECO:0000313" key="1">
    <source>
        <dbReference type="EMBL" id="CEP78511.1"/>
    </source>
</evidence>
<organism evidence="1 2">
    <name type="scientific">Defluviitoga tunisiensis</name>
    <dbReference type="NCBI Taxonomy" id="1006576"/>
    <lineage>
        <taxon>Bacteria</taxon>
        <taxon>Thermotogati</taxon>
        <taxon>Thermotogota</taxon>
        <taxon>Thermotogae</taxon>
        <taxon>Petrotogales</taxon>
        <taxon>Petrotogaceae</taxon>
        <taxon>Defluviitoga</taxon>
    </lineage>
</organism>
<sequence length="236" mass="24920">MKNLSRTLVSLIVIIVASLSFSQGFSGGEFGGLGGGDFGAKWMDLGELNKTLNDNNLPTFSNPAFYTGGGGYALIGKTLYGGEGYGITLSEKADDYTVELDVGYGLFDIGYLIYAKQSLRVYGMGGVGFGGMTFKVSEFPDSKKFEDLLTDYHENLFISGPIPIFKIGFGADYILTFKASSSTGGFAIGISAGYVFAPFDPIGGWKLSDTSVSNVPKFGPTGPYITIKIGGGGFAF</sequence>
<dbReference type="AlphaFoldDB" id="A0A0C7NKT1"/>
<gene>
    <name evidence="1" type="ORF">DTL3_1210</name>
</gene>